<evidence type="ECO:0000313" key="2">
    <source>
        <dbReference type="Proteomes" id="UP001348265"/>
    </source>
</evidence>
<organism evidence="1 2">
    <name type="scientific">Streptomyces chrestomyceticus</name>
    <dbReference type="NCBI Taxonomy" id="68185"/>
    <lineage>
        <taxon>Bacteria</taxon>
        <taxon>Bacillati</taxon>
        <taxon>Actinomycetota</taxon>
        <taxon>Actinomycetes</taxon>
        <taxon>Kitasatosporales</taxon>
        <taxon>Streptomycetaceae</taxon>
        <taxon>Streptomyces</taxon>
    </lineage>
</organism>
<dbReference type="Proteomes" id="UP001348265">
    <property type="component" value="Unassembled WGS sequence"/>
</dbReference>
<dbReference type="EMBL" id="JAVFKM010000038">
    <property type="protein sequence ID" value="MEF3119145.1"/>
    <property type="molecule type" value="Genomic_DNA"/>
</dbReference>
<accession>A0ABU7X5Y4</accession>
<proteinExistence type="predicted"/>
<gene>
    <name evidence="1" type="ORF">RB636_38970</name>
</gene>
<dbReference type="Gene3D" id="3.40.190.80">
    <property type="match status" value="1"/>
</dbReference>
<protein>
    <submittedName>
        <fullName evidence="1">Inositol monophosphatase family protein</fullName>
    </submittedName>
</protein>
<name>A0ABU7X5Y4_9ACTN</name>
<comment type="caution">
    <text evidence="1">The sequence shown here is derived from an EMBL/GenBank/DDBJ whole genome shotgun (WGS) entry which is preliminary data.</text>
</comment>
<sequence length="83" mass="8530">MDLATGRADVLVIAGPPMDYWDVAPMPVIVPEAGGRVTGLGGGSVLTGDMTVPATNGRLHEAILGLVACLPRSRDLYALDEGV</sequence>
<dbReference type="Pfam" id="PF00459">
    <property type="entry name" value="Inositol_P"/>
    <property type="match status" value="1"/>
</dbReference>
<evidence type="ECO:0000313" key="1">
    <source>
        <dbReference type="EMBL" id="MEF3119145.1"/>
    </source>
</evidence>
<dbReference type="SUPFAM" id="SSF56655">
    <property type="entry name" value="Carbohydrate phosphatase"/>
    <property type="match status" value="1"/>
</dbReference>
<reference evidence="1 2" key="1">
    <citation type="submission" date="2023-08" db="EMBL/GenBank/DDBJ databases">
        <authorList>
            <person name="Sharma P."/>
            <person name="Verma V."/>
            <person name="Mohan M.K."/>
            <person name="Dubey A.K."/>
        </authorList>
    </citation>
    <scope>NUCLEOTIDE SEQUENCE [LARGE SCALE GENOMIC DNA]</scope>
    <source>
        <strain evidence="1 2">ADP4</strain>
    </source>
</reference>
<dbReference type="InterPro" id="IPR000760">
    <property type="entry name" value="Inositol_monophosphatase-like"/>
</dbReference>
<keyword evidence="2" id="KW-1185">Reference proteome</keyword>
<dbReference type="RefSeq" id="WP_331789978.1">
    <property type="nucleotide sequence ID" value="NZ_JAVFKM010000038.1"/>
</dbReference>